<comment type="catalytic activity">
    <reaction evidence="7">
        <text>a sterol + UDP-alpha-D-glucose = a sterol 3-beta-D-glucoside + UDP + H(+)</text>
        <dbReference type="Rhea" id="RHEA:22724"/>
        <dbReference type="ChEBI" id="CHEBI:15378"/>
        <dbReference type="ChEBI" id="CHEBI:15889"/>
        <dbReference type="ChEBI" id="CHEBI:37424"/>
        <dbReference type="ChEBI" id="CHEBI:58223"/>
        <dbReference type="ChEBI" id="CHEBI:58885"/>
        <dbReference type="EC" id="2.4.1.173"/>
    </reaction>
    <physiologicalReaction direction="left-to-right" evidence="7">
        <dbReference type="Rhea" id="RHEA:22725"/>
    </physiologicalReaction>
</comment>
<dbReference type="EC" id="2.4.1.173" evidence="2"/>
<dbReference type="GO" id="GO:0016125">
    <property type="term" value="P:sterol metabolic process"/>
    <property type="evidence" value="ECO:0007669"/>
    <property type="project" value="TreeGrafter"/>
</dbReference>
<dbReference type="PANTHER" id="PTHR48050">
    <property type="entry name" value="STEROL 3-BETA-GLUCOSYLTRANSFERASE"/>
    <property type="match status" value="1"/>
</dbReference>
<feature type="region of interest" description="Disordered" evidence="8">
    <location>
        <begin position="119"/>
        <end position="161"/>
    </location>
</feature>
<dbReference type="Pfam" id="PF03033">
    <property type="entry name" value="Glyco_transf_28"/>
    <property type="match status" value="1"/>
</dbReference>
<gene>
    <name evidence="10" type="ORF">PGT21_025773</name>
    <name evidence="11" type="ORF">PGTUg99_004384</name>
</gene>
<dbReference type="Gene3D" id="2.30.29.30">
    <property type="entry name" value="Pleckstrin-homology domain (PH domain)/Phosphotyrosine-binding domain (PTB)"/>
    <property type="match status" value="1"/>
</dbReference>
<evidence type="ECO:0000256" key="5">
    <source>
        <dbReference type="ARBA" id="ARBA00029843"/>
    </source>
</evidence>
<evidence type="ECO:0000256" key="2">
    <source>
        <dbReference type="ARBA" id="ARBA00012650"/>
    </source>
</evidence>
<dbReference type="GO" id="GO:0005975">
    <property type="term" value="P:carbohydrate metabolic process"/>
    <property type="evidence" value="ECO:0007669"/>
    <property type="project" value="InterPro"/>
</dbReference>
<feature type="region of interest" description="Disordered" evidence="8">
    <location>
        <begin position="592"/>
        <end position="613"/>
    </location>
</feature>
<comment type="catalytic activity">
    <reaction evidence="6">
        <text>ergosterol + UDP-alpha-D-glucose = ergosteryl 3-beta-D-glucoside + UDP + H(+)</text>
        <dbReference type="Rhea" id="RHEA:61836"/>
        <dbReference type="ChEBI" id="CHEBI:15378"/>
        <dbReference type="ChEBI" id="CHEBI:16933"/>
        <dbReference type="ChEBI" id="CHEBI:52973"/>
        <dbReference type="ChEBI" id="CHEBI:58223"/>
        <dbReference type="ChEBI" id="CHEBI:58885"/>
    </reaction>
    <physiologicalReaction direction="left-to-right" evidence="6">
        <dbReference type="Rhea" id="RHEA:61837"/>
    </physiologicalReaction>
</comment>
<dbReference type="PANTHER" id="PTHR48050:SF26">
    <property type="entry name" value="STEROL 3-BETA-GLUCOSYLTRANSFERASE"/>
    <property type="match status" value="1"/>
</dbReference>
<dbReference type="EMBL" id="VSWC01000118">
    <property type="protein sequence ID" value="KAA1084371.1"/>
    <property type="molecule type" value="Genomic_DNA"/>
</dbReference>
<evidence type="ECO:0000256" key="1">
    <source>
        <dbReference type="ARBA" id="ARBA00006962"/>
    </source>
</evidence>
<protein>
    <recommendedName>
        <fullName evidence="2">sterol 3beta-glucosyltransferase</fullName>
        <ecNumber evidence="2">2.4.1.173</ecNumber>
    </recommendedName>
    <alternativeName>
        <fullName evidence="5">Autophagy-related protein 26</fullName>
    </alternativeName>
</protein>
<feature type="compositionally biased region" description="Polar residues" evidence="8">
    <location>
        <begin position="598"/>
        <end position="608"/>
    </location>
</feature>
<dbReference type="GO" id="GO:0016906">
    <property type="term" value="F:sterol 3-beta-glucosyltransferase activity"/>
    <property type="evidence" value="ECO:0007669"/>
    <property type="project" value="UniProtKB-EC"/>
</dbReference>
<dbReference type="InterPro" id="IPR010610">
    <property type="entry name" value="EryCIII-like_C"/>
</dbReference>
<dbReference type="InterPro" id="IPR004276">
    <property type="entry name" value="GlycoTrans_28_N"/>
</dbReference>
<feature type="compositionally biased region" description="Low complexity" evidence="8">
    <location>
        <begin position="146"/>
        <end position="156"/>
    </location>
</feature>
<dbReference type="InterPro" id="IPR002213">
    <property type="entry name" value="UDP_glucos_trans"/>
</dbReference>
<dbReference type="InterPro" id="IPR001849">
    <property type="entry name" value="PH_domain"/>
</dbReference>
<dbReference type="Pfam" id="PF06722">
    <property type="entry name" value="EryCIII-like_C"/>
    <property type="match status" value="1"/>
</dbReference>
<organism evidence="10 12">
    <name type="scientific">Puccinia graminis f. sp. tritici</name>
    <dbReference type="NCBI Taxonomy" id="56615"/>
    <lineage>
        <taxon>Eukaryota</taxon>
        <taxon>Fungi</taxon>
        <taxon>Dikarya</taxon>
        <taxon>Basidiomycota</taxon>
        <taxon>Pucciniomycotina</taxon>
        <taxon>Pucciniomycetes</taxon>
        <taxon>Pucciniales</taxon>
        <taxon>Pucciniaceae</taxon>
        <taxon>Puccinia</taxon>
    </lineage>
</organism>
<keyword evidence="4" id="KW-0808">Transferase</keyword>
<comment type="similarity">
    <text evidence="1">Belongs to the glycosyltransferase 28 family.</text>
</comment>
<name>A0A5B0N548_PUCGR</name>
<dbReference type="SUPFAM" id="SSF50729">
    <property type="entry name" value="PH domain-like"/>
    <property type="match status" value="1"/>
</dbReference>
<evidence type="ECO:0000256" key="3">
    <source>
        <dbReference type="ARBA" id="ARBA00022676"/>
    </source>
</evidence>
<feature type="region of interest" description="Disordered" evidence="8">
    <location>
        <begin position="1172"/>
        <end position="1198"/>
    </location>
</feature>
<dbReference type="Proteomes" id="UP000324748">
    <property type="component" value="Unassembled WGS sequence"/>
</dbReference>
<evidence type="ECO:0000313" key="12">
    <source>
        <dbReference type="Proteomes" id="UP000324748"/>
    </source>
</evidence>
<evidence type="ECO:0000256" key="8">
    <source>
        <dbReference type="SAM" id="MobiDB-lite"/>
    </source>
</evidence>
<dbReference type="SUPFAM" id="SSF53756">
    <property type="entry name" value="UDP-Glycosyltransferase/glycogen phosphorylase"/>
    <property type="match status" value="1"/>
</dbReference>
<dbReference type="SMART" id="SM00233">
    <property type="entry name" value="PH"/>
    <property type="match status" value="1"/>
</dbReference>
<evidence type="ECO:0000313" key="11">
    <source>
        <dbReference type="EMBL" id="KAA1092241.1"/>
    </source>
</evidence>
<feature type="compositionally biased region" description="Polar residues" evidence="8">
    <location>
        <begin position="1124"/>
        <end position="1136"/>
    </location>
</feature>
<dbReference type="Pfam" id="PF02893">
    <property type="entry name" value="GRAM"/>
    <property type="match status" value="1"/>
</dbReference>
<feature type="region of interest" description="Disordered" evidence="8">
    <location>
        <begin position="438"/>
        <end position="466"/>
    </location>
</feature>
<evidence type="ECO:0000259" key="9">
    <source>
        <dbReference type="SMART" id="SM00233"/>
    </source>
</evidence>
<evidence type="ECO:0000256" key="4">
    <source>
        <dbReference type="ARBA" id="ARBA00022679"/>
    </source>
</evidence>
<dbReference type="InterPro" id="IPR050426">
    <property type="entry name" value="Glycosyltransferase_28"/>
</dbReference>
<comment type="caution">
    <text evidence="10">The sequence shown here is derived from an EMBL/GenBank/DDBJ whole genome shotgun (WGS) entry which is preliminary data.</text>
</comment>
<feature type="compositionally biased region" description="Polar residues" evidence="8">
    <location>
        <begin position="124"/>
        <end position="140"/>
    </location>
</feature>
<feature type="domain" description="PH" evidence="9">
    <location>
        <begin position="240"/>
        <end position="338"/>
    </location>
</feature>
<sequence length="1259" mass="139078">MEPDRGDPVVPNDPSFPYLQGGLMMGSTASLVGMLKAAALSSFQNLDQTLRSEDSSSIGSTGSASEEEIISEQAAKEPVSDVNSPDEDGLAPKDAHLCEGSRVFINKFAPTLIHQDNPGVAPQLSFSPGSPANRFTNRSAGQPVASSSSTHSSDNSLQEDGKLLESAQSPVTSQEHLKSVIDHFGPWTGTDGNGQPEPESWIKQIPGILTRSVLVQGSILLTNRRLCYVAYLPPVDTKDLIRSGSITVQCDGIVKKATRMWAELRTDCVTLYRSSTKLFRPLHSLHLSEIKHVLPISSTHPKILQLRLRTGEIVDAKFDTAEATSAWHAGFVSALFTFKTYHSKKIKIMIPLRRIRKIHRNTFENIAQVMSVDVDCAPCFRDIVDNDIIEGKFTLEDFDRTRIQLSYFLSCGNFDDLILDAIVRAKLEVSQAESLANHRTPPPLLKITSSHNNEEDSENEEKLSDHVGNFDSSENTLADKFVKAFGLEANTKLPIYPCLLLRTLPSPGHVAISQDYLCFWYRGIPVLGSDYKLKIPLKSVGNLKRTSAFGFHRFGLAIETLGAPDVRLDFTSKSTREEVIEGLKATVQDSSSRESNRLQDFQPLSSRTPGAVAEPNFTLPRCGQDTMPVLIGGAKIDKIIKPLRIVCLTIGSRGDVQPYISLAKRLMEDGHTVTIASHPEYRTWVESFGILYKDVGGDPGALMNFSVEHSFFSTGFFKEGLGYFKTWLNNLFMEAWVATKESQAELLIESPSTFSGIHIAEALRIPYFRAFTMTWTSTTTYPQAFASGIDLGPSYNLLSYSLFDSLIWRAMSGQVNKWRKETLGIPPTSLEQMQSYKVPFMYNFSSAVVPKPLDWRDHIEVTGYWFLDQSHGNFQPPESLLEFIASAKEDKVPLIYIGFGSVTVPDSTTVTRSIYAAVVQAGVRAVVAKGWSNRVEAKSTEEDVPPPQEVYVLQSVPHDWLFPQVDAVCHHGGAGTTGISLKFGIPTIIHPFFGDQTFWADRVARLGAGLKIDSLSVSTLCEAFNKATSDRIIKEKAEQIKEQIQAEDGPSRAVQFIYQHLDFALERTIHRIERTRPKKARRSKSAESPKSEMTGATSNSGGEDPRMRVAHRDSMIKRKFTPRGRSTNRTGTVSTSEAEDVESNLDTQPSILTAEPSGLLGKTSTFQPGLIASLNQSNSPAGKRLSKLFSTPDPLPNQSDINPSPIDCCPSGCDPFDDSHRRKSYPLPFRRRSIFSSLPKNGMAPVNSVSKLLRRASPN</sequence>
<dbReference type="InterPro" id="IPR011993">
    <property type="entry name" value="PH-like_dom_sf"/>
</dbReference>
<dbReference type="AlphaFoldDB" id="A0A5B0N548"/>
<accession>A0A5B0N548</accession>
<dbReference type="OrthoDB" id="10261837at2759"/>
<keyword evidence="3" id="KW-0328">Glycosyltransferase</keyword>
<dbReference type="EMBL" id="VDEP01000376">
    <property type="protein sequence ID" value="KAA1092241.1"/>
    <property type="molecule type" value="Genomic_DNA"/>
</dbReference>
<dbReference type="Gene3D" id="3.40.50.2000">
    <property type="entry name" value="Glycogen Phosphorylase B"/>
    <property type="match status" value="2"/>
</dbReference>
<evidence type="ECO:0000256" key="6">
    <source>
        <dbReference type="ARBA" id="ARBA00047886"/>
    </source>
</evidence>
<dbReference type="Proteomes" id="UP000325313">
    <property type="component" value="Unassembled WGS sequence"/>
</dbReference>
<proteinExistence type="inferred from homology"/>
<dbReference type="InterPro" id="IPR004182">
    <property type="entry name" value="GRAM"/>
</dbReference>
<feature type="region of interest" description="Disordered" evidence="8">
    <location>
        <begin position="74"/>
        <end position="94"/>
    </location>
</feature>
<dbReference type="FunFam" id="3.40.50.2000:FF:000029">
    <property type="entry name" value="Sterol 3-beta-glucosyltransferase"/>
    <property type="match status" value="1"/>
</dbReference>
<keyword evidence="12" id="KW-1185">Reference proteome</keyword>
<dbReference type="CDD" id="cd03784">
    <property type="entry name" value="GT1_Gtf-like"/>
    <property type="match status" value="1"/>
</dbReference>
<reference evidence="12 13" key="1">
    <citation type="submission" date="2019-05" db="EMBL/GenBank/DDBJ databases">
        <title>Emergence of the Ug99 lineage of the wheat stem rust pathogen through somatic hybridization.</title>
        <authorList>
            <person name="Li F."/>
            <person name="Upadhyaya N.M."/>
            <person name="Sperschneider J."/>
            <person name="Matny O."/>
            <person name="Nguyen-Phuc H."/>
            <person name="Mago R."/>
            <person name="Raley C."/>
            <person name="Miller M.E."/>
            <person name="Silverstein K.A.T."/>
            <person name="Henningsen E."/>
            <person name="Hirsch C.D."/>
            <person name="Visser B."/>
            <person name="Pretorius Z.A."/>
            <person name="Steffenson B.J."/>
            <person name="Schwessinger B."/>
            <person name="Dodds P.N."/>
            <person name="Figueroa M."/>
        </authorList>
    </citation>
    <scope>NUCLEOTIDE SEQUENCE [LARGE SCALE GENOMIC DNA]</scope>
    <source>
        <strain evidence="10">21-0</strain>
        <strain evidence="11 13">Ug99</strain>
    </source>
</reference>
<evidence type="ECO:0000256" key="7">
    <source>
        <dbReference type="ARBA" id="ARBA00049453"/>
    </source>
</evidence>
<evidence type="ECO:0000313" key="13">
    <source>
        <dbReference type="Proteomes" id="UP000325313"/>
    </source>
</evidence>
<feature type="compositionally biased region" description="Basic and acidic residues" evidence="8">
    <location>
        <begin position="1103"/>
        <end position="1116"/>
    </location>
</feature>
<dbReference type="FunFam" id="3.40.50.2000:FF:000009">
    <property type="entry name" value="Sterol 3-beta-glucosyltransferase UGT80A2"/>
    <property type="match status" value="1"/>
</dbReference>
<feature type="region of interest" description="Disordered" evidence="8">
    <location>
        <begin position="1072"/>
        <end position="1160"/>
    </location>
</feature>
<evidence type="ECO:0000313" key="10">
    <source>
        <dbReference type="EMBL" id="KAA1084371.1"/>
    </source>
</evidence>